<gene>
    <name evidence="1" type="ORF">MG293_011762</name>
</gene>
<dbReference type="EMBL" id="JAKZEL010000013">
    <property type="protein sequence ID" value="KAI4538359.1"/>
    <property type="molecule type" value="Genomic_DNA"/>
</dbReference>
<keyword evidence="2" id="KW-1185">Reference proteome</keyword>
<protein>
    <submittedName>
        <fullName evidence="1">Uncharacterized protein</fullName>
    </submittedName>
</protein>
<organism evidence="1 2">
    <name type="scientific">Ovis ammon polii</name>
    <dbReference type="NCBI Taxonomy" id="230172"/>
    <lineage>
        <taxon>Eukaryota</taxon>
        <taxon>Metazoa</taxon>
        <taxon>Chordata</taxon>
        <taxon>Craniata</taxon>
        <taxon>Vertebrata</taxon>
        <taxon>Euteleostomi</taxon>
        <taxon>Mammalia</taxon>
        <taxon>Eutheria</taxon>
        <taxon>Laurasiatheria</taxon>
        <taxon>Artiodactyla</taxon>
        <taxon>Ruminantia</taxon>
        <taxon>Pecora</taxon>
        <taxon>Bovidae</taxon>
        <taxon>Caprinae</taxon>
        <taxon>Ovis</taxon>
    </lineage>
</organism>
<proteinExistence type="predicted"/>
<dbReference type="Proteomes" id="UP001214576">
    <property type="component" value="Unassembled WGS sequence"/>
</dbReference>
<accession>A0AAD4Y872</accession>
<sequence>MFPVGSLTPEIPFIPENLPLYTGDKNQRSTHSKLQLVEFRDSCHGLLGLGRVYGSGRRIGVRDRRSTTMRTLQADVSQWRARRVFLGMESTGPRTSLASWLRLVFSSGTEGELCGFIAPKFVLAAVKYTQMFQVEPQFPFFFPPVDKLPDFQRES</sequence>
<evidence type="ECO:0000313" key="2">
    <source>
        <dbReference type="Proteomes" id="UP001214576"/>
    </source>
</evidence>
<dbReference type="AlphaFoldDB" id="A0AAD4Y872"/>
<evidence type="ECO:0000313" key="1">
    <source>
        <dbReference type="EMBL" id="KAI4538359.1"/>
    </source>
</evidence>
<comment type="caution">
    <text evidence="1">The sequence shown here is derived from an EMBL/GenBank/DDBJ whole genome shotgun (WGS) entry which is preliminary data.</text>
</comment>
<reference evidence="1" key="1">
    <citation type="submission" date="2022-03" db="EMBL/GenBank/DDBJ databases">
        <title>Genomic analyses of argali, domestic sheep and their hybrids provide insights into chromosomal evolution, heterosis and genetic basis of agronomic traits.</title>
        <authorList>
            <person name="Li M."/>
        </authorList>
    </citation>
    <scope>NUCLEOTIDE SEQUENCE</scope>
    <source>
        <strain evidence="1">CAU-MHL-2022a</strain>
        <tissue evidence="1">Skin</tissue>
    </source>
</reference>
<name>A0AAD4Y872_OVIAM</name>